<accession>Q1QTW1</accession>
<name>Q1QTW1_CHRI1</name>
<feature type="transmembrane region" description="Helical" evidence="1">
    <location>
        <begin position="159"/>
        <end position="180"/>
    </location>
</feature>
<keyword evidence="1" id="KW-0472">Membrane</keyword>
<dbReference type="GeneID" id="95335447"/>
<dbReference type="EMBL" id="CP000285">
    <property type="protein sequence ID" value="ABE60097.1"/>
    <property type="molecule type" value="Genomic_DNA"/>
</dbReference>
<organism evidence="2 3">
    <name type="scientific">Chromohalobacter israelensis (strain ATCC BAA-138 / DSM 3043 / CIP 106854 / NCIMB 13768 / 1H11)</name>
    <name type="common">Chromohalobacter salexigens</name>
    <dbReference type="NCBI Taxonomy" id="290398"/>
    <lineage>
        <taxon>Bacteria</taxon>
        <taxon>Pseudomonadati</taxon>
        <taxon>Pseudomonadota</taxon>
        <taxon>Gammaproteobacteria</taxon>
        <taxon>Oceanospirillales</taxon>
        <taxon>Halomonadaceae</taxon>
        <taxon>Chromohalobacter</taxon>
    </lineage>
</organism>
<evidence type="ECO:0000256" key="1">
    <source>
        <dbReference type="SAM" id="Phobius"/>
    </source>
</evidence>
<dbReference type="eggNOG" id="COG4648">
    <property type="taxonomic scope" value="Bacteria"/>
</dbReference>
<dbReference type="Proteomes" id="UP000000239">
    <property type="component" value="Chromosome"/>
</dbReference>
<dbReference type="AlphaFoldDB" id="Q1QTW1"/>
<sequence>MNARIAPVSAPRSPLFNLLLGILALGWPLAAHVLLPHLGAWPLLVAILALAWWRLPAARRGWGWVLLIAGGALIAAGHAEFGVRAWPVVLNAAMLAVFAHSLARGPSVIERLARRREPALGPRGVRYTRRVTQAWCVFFLVNGSIALWTALYADMATWTLYNGGIVYALLAMMFLGEWLIRRRVKSRPEETPHDR</sequence>
<feature type="transmembrane region" description="Helical" evidence="1">
    <location>
        <begin position="39"/>
        <end position="55"/>
    </location>
</feature>
<feature type="transmembrane region" description="Helical" evidence="1">
    <location>
        <begin position="62"/>
        <end position="79"/>
    </location>
</feature>
<evidence type="ECO:0000313" key="2">
    <source>
        <dbReference type="EMBL" id="ABE60097.1"/>
    </source>
</evidence>
<feature type="transmembrane region" description="Helical" evidence="1">
    <location>
        <begin position="15"/>
        <end position="33"/>
    </location>
</feature>
<protein>
    <submittedName>
        <fullName evidence="2">Conserved hypothetical membrane protein</fullName>
    </submittedName>
</protein>
<feature type="transmembrane region" description="Helical" evidence="1">
    <location>
        <begin position="134"/>
        <end position="153"/>
    </location>
</feature>
<proteinExistence type="predicted"/>
<dbReference type="STRING" id="290398.Csal_2750"/>
<dbReference type="KEGG" id="csa:Csal_2750"/>
<keyword evidence="1" id="KW-1133">Transmembrane helix</keyword>
<feature type="transmembrane region" description="Helical" evidence="1">
    <location>
        <begin position="85"/>
        <end position="103"/>
    </location>
</feature>
<gene>
    <name evidence="2" type="ordered locus">Csal_2750</name>
</gene>
<keyword evidence="1" id="KW-0812">Transmembrane</keyword>
<keyword evidence="3" id="KW-1185">Reference proteome</keyword>
<dbReference type="HOGENOM" id="CLU_108379_0_0_6"/>
<evidence type="ECO:0000313" key="3">
    <source>
        <dbReference type="Proteomes" id="UP000000239"/>
    </source>
</evidence>
<dbReference type="RefSeq" id="WP_011508043.1">
    <property type="nucleotide sequence ID" value="NC_007963.1"/>
</dbReference>
<reference evidence="2 3" key="1">
    <citation type="journal article" date="2011" name="Stand. Genomic Sci.">
        <title>Complete genome sequence of the halophilic and highly halotolerant Chromohalobacter salexigens type strain (1H11(T)).</title>
        <authorList>
            <person name="Copeland A."/>
            <person name="O'Connor K."/>
            <person name="Lucas S."/>
            <person name="Lapidus A."/>
            <person name="Berry K.W."/>
            <person name="Detter J.C."/>
            <person name="Del Rio T.G."/>
            <person name="Hammon N."/>
            <person name="Dalin E."/>
            <person name="Tice H."/>
            <person name="Pitluck S."/>
            <person name="Bruce D."/>
            <person name="Goodwin L."/>
            <person name="Han C."/>
            <person name="Tapia R."/>
            <person name="Saunders E."/>
            <person name="Schmutz J."/>
            <person name="Brettin T."/>
            <person name="Larimer F."/>
            <person name="Land M."/>
            <person name="Hauser L."/>
            <person name="Vargas C."/>
            <person name="Nieto J.J."/>
            <person name="Kyrpides N.C."/>
            <person name="Ivanova N."/>
            <person name="Goker M."/>
            <person name="Klenk H.P."/>
            <person name="Csonka L.N."/>
            <person name="Woyke T."/>
        </authorList>
    </citation>
    <scope>NUCLEOTIDE SEQUENCE [LARGE SCALE GENOMIC DNA]</scope>
    <source>
        <strain evidence="3">ATCC BAA-138 / DSM 3043 / CIP 106854 / NCIMB 13768 / 1H11</strain>
    </source>
</reference>
<dbReference type="OrthoDB" id="8537043at2"/>